<dbReference type="Proteomes" id="UP000518887">
    <property type="component" value="Unassembled WGS sequence"/>
</dbReference>
<dbReference type="EMBL" id="JACHFQ010000004">
    <property type="protein sequence ID" value="MBB5226098.1"/>
    <property type="molecule type" value="Genomic_DNA"/>
</dbReference>
<proteinExistence type="predicted"/>
<keyword evidence="1" id="KW-1133">Transmembrane helix</keyword>
<feature type="transmembrane region" description="Helical" evidence="1">
    <location>
        <begin position="57"/>
        <end position="80"/>
    </location>
</feature>
<evidence type="ECO:0000313" key="2">
    <source>
        <dbReference type="EMBL" id="MBB5226098.1"/>
    </source>
</evidence>
<keyword evidence="1" id="KW-0472">Membrane</keyword>
<keyword evidence="1" id="KW-0812">Transmembrane</keyword>
<keyword evidence="3" id="KW-1185">Reference proteome</keyword>
<organism evidence="2 3">
    <name type="scientific">Treponema ruminis</name>
    <dbReference type="NCBI Taxonomy" id="744515"/>
    <lineage>
        <taxon>Bacteria</taxon>
        <taxon>Pseudomonadati</taxon>
        <taxon>Spirochaetota</taxon>
        <taxon>Spirochaetia</taxon>
        <taxon>Spirochaetales</taxon>
        <taxon>Treponemataceae</taxon>
        <taxon>Treponema</taxon>
    </lineage>
</organism>
<dbReference type="RefSeq" id="WP_184659045.1">
    <property type="nucleotide sequence ID" value="NZ_CP031518.1"/>
</dbReference>
<sequence length="118" mass="13016">MEHITSPAAQVIISLIPIVGIFIGGTVIFFALLWIHHENKQKIQSGEKTQRNFNYKAATLLSGLLLTGIGAMLSFFFTVFTGLSPSILGGLIPLTVGICLLLFYRLYDWKNDSRSADN</sequence>
<reference evidence="2 3" key="1">
    <citation type="submission" date="2020-08" db="EMBL/GenBank/DDBJ databases">
        <title>Genomic Encyclopedia of Type Strains, Phase IV (KMG-IV): sequencing the most valuable type-strain genomes for metagenomic binning, comparative biology and taxonomic classification.</title>
        <authorList>
            <person name="Goeker M."/>
        </authorList>
    </citation>
    <scope>NUCLEOTIDE SEQUENCE [LARGE SCALE GENOMIC DNA]</scope>
    <source>
        <strain evidence="2 3">DSM 103462</strain>
    </source>
</reference>
<evidence type="ECO:0000256" key="1">
    <source>
        <dbReference type="SAM" id="Phobius"/>
    </source>
</evidence>
<gene>
    <name evidence="2" type="ORF">HNP76_001466</name>
</gene>
<dbReference type="AlphaFoldDB" id="A0A7W8LM74"/>
<feature type="transmembrane region" description="Helical" evidence="1">
    <location>
        <begin position="12"/>
        <end position="36"/>
    </location>
</feature>
<evidence type="ECO:0000313" key="3">
    <source>
        <dbReference type="Proteomes" id="UP000518887"/>
    </source>
</evidence>
<comment type="caution">
    <text evidence="2">The sequence shown here is derived from an EMBL/GenBank/DDBJ whole genome shotgun (WGS) entry which is preliminary data.</text>
</comment>
<name>A0A7W8LM74_9SPIR</name>
<protein>
    <submittedName>
        <fullName evidence="2">Phosphate/sulfate permease</fullName>
    </submittedName>
</protein>
<feature type="transmembrane region" description="Helical" evidence="1">
    <location>
        <begin position="86"/>
        <end position="104"/>
    </location>
</feature>
<accession>A0A7W8LM74</accession>